<proteinExistence type="predicted"/>
<feature type="compositionally biased region" description="Polar residues" evidence="1">
    <location>
        <begin position="285"/>
        <end position="297"/>
    </location>
</feature>
<dbReference type="OrthoDB" id="1751168at2759"/>
<sequence length="303" mass="34103">MEHYGMVFMFKTLEDTGLKGFMEESGSVYEAVVVEFFTNEKVIAGTIVSFISNRKLALMKDVSAEAFGLPIESMPSFLDTPNKTMLEMRKNFSGTDMPSGHQSRREMKLEFRLLHDIMSKALCASSGSFDVVTSEKFDLMVAITAGMKVNWAQVLFQGLTMGAIVVRSGPEQPAQQYMTFAGMCIFTPMEIREINWATYFLPKINLSVKGKEILYVFPRPTPVEEHCQLVLKSTWEDVSDKMAAFDEWVHFCTEHLVDEVASLKSKVAEMVDCLKELRDAKNGEGPSSKNGEGTSSTNKRRRF</sequence>
<evidence type="ECO:0000313" key="2">
    <source>
        <dbReference type="EMBL" id="KZV26932.1"/>
    </source>
</evidence>
<evidence type="ECO:0000313" key="3">
    <source>
        <dbReference type="Proteomes" id="UP000250235"/>
    </source>
</evidence>
<feature type="region of interest" description="Disordered" evidence="1">
    <location>
        <begin position="280"/>
        <end position="303"/>
    </location>
</feature>
<name>A0A2Z7B5Y3_9LAMI</name>
<accession>A0A2Z7B5Y3</accession>
<protein>
    <submittedName>
        <fullName evidence="2">Uncharacterized protein</fullName>
    </submittedName>
</protein>
<gene>
    <name evidence="2" type="ORF">F511_40010</name>
</gene>
<dbReference type="Proteomes" id="UP000250235">
    <property type="component" value="Unassembled WGS sequence"/>
</dbReference>
<reference evidence="2 3" key="1">
    <citation type="journal article" date="2015" name="Proc. Natl. Acad. Sci. U.S.A.">
        <title>The resurrection genome of Boea hygrometrica: A blueprint for survival of dehydration.</title>
        <authorList>
            <person name="Xiao L."/>
            <person name="Yang G."/>
            <person name="Zhang L."/>
            <person name="Yang X."/>
            <person name="Zhao S."/>
            <person name="Ji Z."/>
            <person name="Zhou Q."/>
            <person name="Hu M."/>
            <person name="Wang Y."/>
            <person name="Chen M."/>
            <person name="Xu Y."/>
            <person name="Jin H."/>
            <person name="Xiao X."/>
            <person name="Hu G."/>
            <person name="Bao F."/>
            <person name="Hu Y."/>
            <person name="Wan P."/>
            <person name="Li L."/>
            <person name="Deng X."/>
            <person name="Kuang T."/>
            <person name="Xiang C."/>
            <person name="Zhu J.K."/>
            <person name="Oliver M.J."/>
            <person name="He Y."/>
        </authorList>
    </citation>
    <scope>NUCLEOTIDE SEQUENCE [LARGE SCALE GENOMIC DNA]</scope>
    <source>
        <strain evidence="3">cv. XS01</strain>
    </source>
</reference>
<keyword evidence="3" id="KW-1185">Reference proteome</keyword>
<dbReference type="AlphaFoldDB" id="A0A2Z7B5Y3"/>
<dbReference type="EMBL" id="KV010765">
    <property type="protein sequence ID" value="KZV26932.1"/>
    <property type="molecule type" value="Genomic_DNA"/>
</dbReference>
<evidence type="ECO:0000256" key="1">
    <source>
        <dbReference type="SAM" id="MobiDB-lite"/>
    </source>
</evidence>
<organism evidence="2 3">
    <name type="scientific">Dorcoceras hygrometricum</name>
    <dbReference type="NCBI Taxonomy" id="472368"/>
    <lineage>
        <taxon>Eukaryota</taxon>
        <taxon>Viridiplantae</taxon>
        <taxon>Streptophyta</taxon>
        <taxon>Embryophyta</taxon>
        <taxon>Tracheophyta</taxon>
        <taxon>Spermatophyta</taxon>
        <taxon>Magnoliopsida</taxon>
        <taxon>eudicotyledons</taxon>
        <taxon>Gunneridae</taxon>
        <taxon>Pentapetalae</taxon>
        <taxon>asterids</taxon>
        <taxon>lamiids</taxon>
        <taxon>Lamiales</taxon>
        <taxon>Gesneriaceae</taxon>
        <taxon>Didymocarpoideae</taxon>
        <taxon>Trichosporeae</taxon>
        <taxon>Loxocarpinae</taxon>
        <taxon>Dorcoceras</taxon>
    </lineage>
</organism>